<gene>
    <name evidence="2" type="ORF">Esi_0000_0199</name>
</gene>
<evidence type="ECO:0000256" key="1">
    <source>
        <dbReference type="SAM" id="MobiDB-lite"/>
    </source>
</evidence>
<dbReference type="EMBL" id="FN649726">
    <property type="protein sequence ID" value="CBN76534.1"/>
    <property type="molecule type" value="Genomic_DNA"/>
</dbReference>
<organism evidence="2 3">
    <name type="scientific">Ectocarpus siliculosus</name>
    <name type="common">Brown alga</name>
    <name type="synonym">Conferva siliculosa</name>
    <dbReference type="NCBI Taxonomy" id="2880"/>
    <lineage>
        <taxon>Eukaryota</taxon>
        <taxon>Sar</taxon>
        <taxon>Stramenopiles</taxon>
        <taxon>Ochrophyta</taxon>
        <taxon>PX clade</taxon>
        <taxon>Phaeophyceae</taxon>
        <taxon>Ectocarpales</taxon>
        <taxon>Ectocarpaceae</taxon>
        <taxon>Ectocarpus</taxon>
    </lineage>
</organism>
<feature type="region of interest" description="Disordered" evidence="1">
    <location>
        <begin position="1"/>
        <end position="30"/>
    </location>
</feature>
<dbReference type="InParanoid" id="D8LB25"/>
<name>D8LB25_ECTSI</name>
<accession>D8LB25</accession>
<dbReference type="AlphaFoldDB" id="D8LB25"/>
<sequence>MTSEPVDHGVSRACGRDERPRKGERDEVRRGRKHVLTDGFVKVISSAAWRQWTCPSRRGIHEAAGAGGQTGHDLIVSAGSVHAEVVEPVTSEPRPGVAVGIVAVVPEPNSWVSLGARPGRTPETPRGRQASTSSVPDGRAPISSSLRGPFDTRGHWEQLGWASSKDEPLRMEKSARPTVGPMRVSTDGFVKVISSAAWRQWMCPSRRGITRRRGRLAKPVTTIISLDRLGPCRGR</sequence>
<dbReference type="EMBL" id="FN647682">
    <property type="protein sequence ID" value="CBN76534.1"/>
    <property type="molecule type" value="Genomic_DNA"/>
</dbReference>
<feature type="compositionally biased region" description="Low complexity" evidence="1">
    <location>
        <begin position="117"/>
        <end position="128"/>
    </location>
</feature>
<reference evidence="2 3" key="1">
    <citation type="journal article" date="2010" name="Nature">
        <title>The Ectocarpus genome and the independent evolution of multicellularity in brown algae.</title>
        <authorList>
            <person name="Cock J.M."/>
            <person name="Sterck L."/>
            <person name="Rouze P."/>
            <person name="Scornet D."/>
            <person name="Allen A.E."/>
            <person name="Amoutzias G."/>
            <person name="Anthouard V."/>
            <person name="Artiguenave F."/>
            <person name="Aury J.M."/>
            <person name="Badger J.H."/>
            <person name="Beszteri B."/>
            <person name="Billiau K."/>
            <person name="Bonnet E."/>
            <person name="Bothwell J.H."/>
            <person name="Bowler C."/>
            <person name="Boyen C."/>
            <person name="Brownlee C."/>
            <person name="Carrano C.J."/>
            <person name="Charrier B."/>
            <person name="Cho G.Y."/>
            <person name="Coelho S.M."/>
            <person name="Collen J."/>
            <person name="Corre E."/>
            <person name="Da Silva C."/>
            <person name="Delage L."/>
            <person name="Delaroque N."/>
            <person name="Dittami S.M."/>
            <person name="Doulbeau S."/>
            <person name="Elias M."/>
            <person name="Farnham G."/>
            <person name="Gachon C.M."/>
            <person name="Gschloessl B."/>
            <person name="Heesch S."/>
            <person name="Jabbari K."/>
            <person name="Jubin C."/>
            <person name="Kawai H."/>
            <person name="Kimura K."/>
            <person name="Kloareg B."/>
            <person name="Kupper F.C."/>
            <person name="Lang D."/>
            <person name="Le Bail A."/>
            <person name="Leblanc C."/>
            <person name="Lerouge P."/>
            <person name="Lohr M."/>
            <person name="Lopez P.J."/>
            <person name="Martens C."/>
            <person name="Maumus F."/>
            <person name="Michel G."/>
            <person name="Miranda-Saavedra D."/>
            <person name="Morales J."/>
            <person name="Moreau H."/>
            <person name="Motomura T."/>
            <person name="Nagasato C."/>
            <person name="Napoli C.A."/>
            <person name="Nelson D.R."/>
            <person name="Nyvall-Collen P."/>
            <person name="Peters A.F."/>
            <person name="Pommier C."/>
            <person name="Potin P."/>
            <person name="Poulain J."/>
            <person name="Quesneville H."/>
            <person name="Read B."/>
            <person name="Rensing S.A."/>
            <person name="Ritter A."/>
            <person name="Rousvoal S."/>
            <person name="Samanta M."/>
            <person name="Samson G."/>
            <person name="Schroeder D.C."/>
            <person name="Segurens B."/>
            <person name="Strittmatter M."/>
            <person name="Tonon T."/>
            <person name="Tregear J.W."/>
            <person name="Valentin K."/>
            <person name="von Dassow P."/>
            <person name="Yamagishi T."/>
            <person name="Van de Peer Y."/>
            <person name="Wincker P."/>
        </authorList>
    </citation>
    <scope>NUCLEOTIDE SEQUENCE [LARGE SCALE GENOMIC DNA]</scope>
    <source>
        <strain evidence="3">Ec32 / CCAP1310/4</strain>
    </source>
</reference>
<keyword evidence="3" id="KW-1185">Reference proteome</keyword>
<feature type="region of interest" description="Disordered" evidence="1">
    <location>
        <begin position="161"/>
        <end position="180"/>
    </location>
</feature>
<feature type="region of interest" description="Disordered" evidence="1">
    <location>
        <begin position="113"/>
        <end position="154"/>
    </location>
</feature>
<proteinExistence type="predicted"/>
<dbReference type="Proteomes" id="UP000002630">
    <property type="component" value="Linkage Group LG01"/>
</dbReference>
<feature type="compositionally biased region" description="Basic and acidic residues" evidence="1">
    <location>
        <begin position="164"/>
        <end position="175"/>
    </location>
</feature>
<evidence type="ECO:0000313" key="2">
    <source>
        <dbReference type="EMBL" id="CBN76534.1"/>
    </source>
</evidence>
<feature type="compositionally biased region" description="Basic and acidic residues" evidence="1">
    <location>
        <begin position="1"/>
        <end position="29"/>
    </location>
</feature>
<protein>
    <submittedName>
        <fullName evidence="2">Uncharacterized protein</fullName>
    </submittedName>
</protein>
<evidence type="ECO:0000313" key="3">
    <source>
        <dbReference type="Proteomes" id="UP000002630"/>
    </source>
</evidence>